<evidence type="ECO:0008006" key="5">
    <source>
        <dbReference type="Google" id="ProtNLM"/>
    </source>
</evidence>
<dbReference type="EMBL" id="DWUV01000173">
    <property type="protein sequence ID" value="HJD34671.1"/>
    <property type="molecule type" value="Genomic_DNA"/>
</dbReference>
<reference evidence="3" key="2">
    <citation type="submission" date="2021-04" db="EMBL/GenBank/DDBJ databases">
        <authorList>
            <person name="Gilroy R."/>
        </authorList>
    </citation>
    <scope>NUCLEOTIDE SEQUENCE</scope>
    <source>
        <strain evidence="3">ChiGjej3B3-11674</strain>
    </source>
</reference>
<feature type="signal peptide" evidence="2">
    <location>
        <begin position="1"/>
        <end position="26"/>
    </location>
</feature>
<accession>A0A9D2R6L6</accession>
<evidence type="ECO:0000256" key="1">
    <source>
        <dbReference type="SAM" id="MobiDB-lite"/>
    </source>
</evidence>
<feature type="region of interest" description="Disordered" evidence="1">
    <location>
        <begin position="30"/>
        <end position="55"/>
    </location>
</feature>
<dbReference type="Proteomes" id="UP000823897">
    <property type="component" value="Unassembled WGS sequence"/>
</dbReference>
<dbReference type="InterPro" id="IPR045714">
    <property type="entry name" value="DUF6070"/>
</dbReference>
<name>A0A9D2R6L6_9FIRM</name>
<dbReference type="AlphaFoldDB" id="A0A9D2R6L6"/>
<sequence length="418" mass="46561">MKKLPRSKFRNSAVLLLACAAFGLTGCDAPAPSENSSEEQAQDTASAADSADVSNPDEAALHASCLEIADKYKDIYTQAFDTGSLDTLDTIQSIVSRLGEEGYCASDADNQVNMVNPDQLESFLSAAGSGGEAEADVLLVMENGSIVCYNFRTQGGSISAQRCTLYWEGGAPKTGYYEAFTAEEWYYTENGYFFFDQYRMPGYDGPPGEIGIRVKPLDADCREYNRKYVIPVGYNRNNVLISDWSESDGFGSLNFYDLYDLMYRMKYGMEAPYPYAYTGAEYEIPAAEFDSVLQSYLNISTDTIRSRTVYYPGNDTYQYRPRGLEDAEYPYPPYPEVTACETQADGTLKLTVQAVQTTNLTDQAVISELVVRPLADGSFQYVSNHVTGTTEGISGTWFTPRLTEDEWNYRYRSGFFLN</sequence>
<evidence type="ECO:0000256" key="2">
    <source>
        <dbReference type="SAM" id="SignalP"/>
    </source>
</evidence>
<gene>
    <name evidence="3" type="ORF">H9911_09050</name>
</gene>
<reference evidence="3" key="1">
    <citation type="journal article" date="2021" name="PeerJ">
        <title>Extensive microbial diversity within the chicken gut microbiome revealed by metagenomics and culture.</title>
        <authorList>
            <person name="Gilroy R."/>
            <person name="Ravi A."/>
            <person name="Getino M."/>
            <person name="Pursley I."/>
            <person name="Horton D.L."/>
            <person name="Alikhan N.F."/>
            <person name="Baker D."/>
            <person name="Gharbi K."/>
            <person name="Hall N."/>
            <person name="Watson M."/>
            <person name="Adriaenssens E.M."/>
            <person name="Foster-Nyarko E."/>
            <person name="Jarju S."/>
            <person name="Secka A."/>
            <person name="Antonio M."/>
            <person name="Oren A."/>
            <person name="Chaudhuri R.R."/>
            <person name="La Ragione R."/>
            <person name="Hildebrand F."/>
            <person name="Pallen M.J."/>
        </authorList>
    </citation>
    <scope>NUCLEOTIDE SEQUENCE</scope>
    <source>
        <strain evidence="3">ChiGjej3B3-11674</strain>
    </source>
</reference>
<proteinExistence type="predicted"/>
<organism evidence="3 4">
    <name type="scientific">Candidatus Mediterraneibacter tabaqchaliae</name>
    <dbReference type="NCBI Taxonomy" id="2838689"/>
    <lineage>
        <taxon>Bacteria</taxon>
        <taxon>Bacillati</taxon>
        <taxon>Bacillota</taxon>
        <taxon>Clostridia</taxon>
        <taxon>Lachnospirales</taxon>
        <taxon>Lachnospiraceae</taxon>
        <taxon>Mediterraneibacter</taxon>
    </lineage>
</organism>
<feature type="chain" id="PRO_5039040163" description="Lipoprotein" evidence="2">
    <location>
        <begin position="27"/>
        <end position="418"/>
    </location>
</feature>
<dbReference type="PROSITE" id="PS51257">
    <property type="entry name" value="PROKAR_LIPOPROTEIN"/>
    <property type="match status" value="1"/>
</dbReference>
<keyword evidence="2" id="KW-0732">Signal</keyword>
<feature type="compositionally biased region" description="Low complexity" evidence="1">
    <location>
        <begin position="42"/>
        <end position="54"/>
    </location>
</feature>
<comment type="caution">
    <text evidence="3">The sequence shown here is derived from an EMBL/GenBank/DDBJ whole genome shotgun (WGS) entry which is preliminary data.</text>
</comment>
<evidence type="ECO:0000313" key="3">
    <source>
        <dbReference type="EMBL" id="HJD34671.1"/>
    </source>
</evidence>
<evidence type="ECO:0000313" key="4">
    <source>
        <dbReference type="Proteomes" id="UP000823897"/>
    </source>
</evidence>
<protein>
    <recommendedName>
        <fullName evidence="5">Lipoprotein</fullName>
    </recommendedName>
</protein>
<dbReference type="Pfam" id="PF19546">
    <property type="entry name" value="DUF6070"/>
    <property type="match status" value="1"/>
</dbReference>